<evidence type="ECO:0000313" key="14">
    <source>
        <dbReference type="Proteomes" id="UP000472267"/>
    </source>
</evidence>
<feature type="region of interest" description="Disordered" evidence="10">
    <location>
        <begin position="457"/>
        <end position="499"/>
    </location>
</feature>
<dbReference type="FunFam" id="4.10.280.10:FF:000076">
    <property type="entry name" value="hypoxia-inducible factor 3-alpha isoform X1"/>
    <property type="match status" value="1"/>
</dbReference>
<evidence type="ECO:0000256" key="7">
    <source>
        <dbReference type="ARBA" id="ARBA00023163"/>
    </source>
</evidence>
<protein>
    <submittedName>
        <fullName evidence="13">Hypoxia-inducible factor 1-alpha-like</fullName>
    </submittedName>
</protein>
<dbReference type="AlphaFoldDB" id="A0A672FWJ9"/>
<dbReference type="InterPro" id="IPR035965">
    <property type="entry name" value="PAS-like_dom_sf"/>
</dbReference>
<dbReference type="SUPFAM" id="SSF55785">
    <property type="entry name" value="PYP-like sensor domain (PAS domain)"/>
    <property type="match status" value="2"/>
</dbReference>
<dbReference type="Pfam" id="PF11413">
    <property type="entry name" value="HIF-1"/>
    <property type="match status" value="1"/>
</dbReference>
<keyword evidence="3" id="KW-0832">Ubl conjugation</keyword>
<dbReference type="GO" id="GO:0046983">
    <property type="term" value="F:protein dimerization activity"/>
    <property type="evidence" value="ECO:0007669"/>
    <property type="project" value="InterPro"/>
</dbReference>
<reference evidence="13" key="1">
    <citation type="submission" date="2019-06" db="EMBL/GenBank/DDBJ databases">
        <authorList>
            <consortium name="Wellcome Sanger Institute Data Sharing"/>
        </authorList>
    </citation>
    <scope>NUCLEOTIDE SEQUENCE [LARGE SCALE GENOMIC DNA]</scope>
</reference>
<feature type="domain" description="PAS" evidence="11">
    <location>
        <begin position="96"/>
        <end position="150"/>
    </location>
</feature>
<evidence type="ECO:0000256" key="3">
    <source>
        <dbReference type="ARBA" id="ARBA00022843"/>
    </source>
</evidence>
<dbReference type="PROSITE" id="PS50888">
    <property type="entry name" value="BHLH"/>
    <property type="match status" value="1"/>
</dbReference>
<dbReference type="PANTHER" id="PTHR23043">
    <property type="entry name" value="HYPOXIA-INDUCIBLE FACTOR 1 ALPHA"/>
    <property type="match status" value="1"/>
</dbReference>
<dbReference type="InterPro" id="IPR013767">
    <property type="entry name" value="PAS_fold"/>
</dbReference>
<reference evidence="13" key="2">
    <citation type="submission" date="2025-08" db="UniProtKB">
        <authorList>
            <consortium name="Ensembl"/>
        </authorList>
    </citation>
    <scope>IDENTIFICATION</scope>
</reference>
<dbReference type="PROSITE" id="PS50112">
    <property type="entry name" value="PAS"/>
    <property type="match status" value="2"/>
</dbReference>
<keyword evidence="8" id="KW-0539">Nucleus</keyword>
<evidence type="ECO:0000259" key="12">
    <source>
        <dbReference type="PROSITE" id="PS50888"/>
    </source>
</evidence>
<evidence type="ECO:0000313" key="13">
    <source>
        <dbReference type="Ensembl" id="ENSSFAP00005010387.1"/>
    </source>
</evidence>
<dbReference type="InParanoid" id="A0A672FWJ9"/>
<organism evidence="13 14">
    <name type="scientific">Salarias fasciatus</name>
    <name type="common">Jewelled blenny</name>
    <name type="synonym">Blennius fasciatus</name>
    <dbReference type="NCBI Taxonomy" id="181472"/>
    <lineage>
        <taxon>Eukaryota</taxon>
        <taxon>Metazoa</taxon>
        <taxon>Chordata</taxon>
        <taxon>Craniata</taxon>
        <taxon>Vertebrata</taxon>
        <taxon>Euteleostomi</taxon>
        <taxon>Actinopterygii</taxon>
        <taxon>Neopterygii</taxon>
        <taxon>Teleostei</taxon>
        <taxon>Neoteleostei</taxon>
        <taxon>Acanthomorphata</taxon>
        <taxon>Ovalentaria</taxon>
        <taxon>Blenniimorphae</taxon>
        <taxon>Blenniiformes</taxon>
        <taxon>Blennioidei</taxon>
        <taxon>Blenniidae</taxon>
        <taxon>Salariinae</taxon>
        <taxon>Salarias</taxon>
    </lineage>
</organism>
<reference evidence="13" key="3">
    <citation type="submission" date="2025-09" db="UniProtKB">
        <authorList>
            <consortium name="Ensembl"/>
        </authorList>
    </citation>
    <scope>IDENTIFICATION</scope>
</reference>
<dbReference type="Pfam" id="PF00989">
    <property type="entry name" value="PAS"/>
    <property type="match status" value="1"/>
</dbReference>
<evidence type="ECO:0000256" key="4">
    <source>
        <dbReference type="ARBA" id="ARBA00023015"/>
    </source>
</evidence>
<keyword evidence="2" id="KW-0677">Repeat</keyword>
<keyword evidence="7" id="KW-0804">Transcription</keyword>
<evidence type="ECO:0000256" key="1">
    <source>
        <dbReference type="ARBA" id="ARBA00004123"/>
    </source>
</evidence>
<dbReference type="GO" id="GO:0005634">
    <property type="term" value="C:nucleus"/>
    <property type="evidence" value="ECO:0007669"/>
    <property type="project" value="UniProtKB-SubCell"/>
</dbReference>
<dbReference type="InterPro" id="IPR011598">
    <property type="entry name" value="bHLH_dom"/>
</dbReference>
<dbReference type="Proteomes" id="UP000472267">
    <property type="component" value="Chromosome 14"/>
</dbReference>
<dbReference type="FunCoup" id="A0A672FWJ9">
    <property type="interactions" value="88"/>
</dbReference>
<keyword evidence="5" id="KW-0238">DNA-binding</keyword>
<feature type="domain" description="PAS" evidence="11">
    <location>
        <begin position="256"/>
        <end position="295"/>
    </location>
</feature>
<dbReference type="SMART" id="SM00091">
    <property type="entry name" value="PAS"/>
    <property type="match status" value="2"/>
</dbReference>
<evidence type="ECO:0000256" key="8">
    <source>
        <dbReference type="ARBA" id="ARBA00023242"/>
    </source>
</evidence>
<dbReference type="GO" id="GO:0071456">
    <property type="term" value="P:cellular response to hypoxia"/>
    <property type="evidence" value="ECO:0007669"/>
    <property type="project" value="TreeGrafter"/>
</dbReference>
<dbReference type="InterPro" id="IPR036638">
    <property type="entry name" value="HLH_DNA-bd_sf"/>
</dbReference>
<feature type="region of interest" description="Disordered" evidence="10">
    <location>
        <begin position="1"/>
        <end position="27"/>
    </location>
</feature>
<evidence type="ECO:0000256" key="2">
    <source>
        <dbReference type="ARBA" id="ARBA00022737"/>
    </source>
</evidence>
<dbReference type="OMA" id="AEPRSHF"/>
<keyword evidence="9" id="KW-0379">Hydroxylation</keyword>
<evidence type="ECO:0000256" key="6">
    <source>
        <dbReference type="ARBA" id="ARBA00023159"/>
    </source>
</evidence>
<name>A0A672FWJ9_SALFA</name>
<dbReference type="CDD" id="cd00130">
    <property type="entry name" value="PAS"/>
    <property type="match status" value="2"/>
</dbReference>
<dbReference type="PANTHER" id="PTHR23043:SF34">
    <property type="entry name" value="HYPOXIA-INDUCIBLE FACTOR 1 SUBUNIT ALPHA,-LIKE"/>
    <property type="match status" value="1"/>
</dbReference>
<dbReference type="SUPFAM" id="SSF47459">
    <property type="entry name" value="HLH, helix-loop-helix DNA-binding domain"/>
    <property type="match status" value="1"/>
</dbReference>
<accession>A0A672FWJ9</accession>
<feature type="compositionally biased region" description="Low complexity" evidence="10">
    <location>
        <begin position="470"/>
        <end position="484"/>
    </location>
</feature>
<comment type="subcellular location">
    <subcellularLocation>
        <location evidence="1">Nucleus</location>
    </subcellularLocation>
</comment>
<evidence type="ECO:0000259" key="11">
    <source>
        <dbReference type="PROSITE" id="PS50112"/>
    </source>
</evidence>
<evidence type="ECO:0000256" key="5">
    <source>
        <dbReference type="ARBA" id="ARBA00023125"/>
    </source>
</evidence>
<dbReference type="Ensembl" id="ENSSFAT00005010847.1">
    <property type="protein sequence ID" value="ENSSFAP00005010387.1"/>
    <property type="gene ID" value="ENSSFAG00005005864.1"/>
</dbReference>
<proteinExistence type="predicted"/>
<dbReference type="Pfam" id="PF23171">
    <property type="entry name" value="bHLH_HIF1A"/>
    <property type="match status" value="1"/>
</dbReference>
<dbReference type="GO" id="GO:0000977">
    <property type="term" value="F:RNA polymerase II transcription regulatory region sequence-specific DNA binding"/>
    <property type="evidence" value="ECO:0007669"/>
    <property type="project" value="TreeGrafter"/>
</dbReference>
<evidence type="ECO:0000256" key="9">
    <source>
        <dbReference type="ARBA" id="ARBA00023278"/>
    </source>
</evidence>
<evidence type="ECO:0000256" key="10">
    <source>
        <dbReference type="SAM" id="MobiDB-lite"/>
    </source>
</evidence>
<feature type="domain" description="BHLH" evidence="12">
    <location>
        <begin position="17"/>
        <end position="70"/>
    </location>
</feature>
<dbReference type="GO" id="GO:0000981">
    <property type="term" value="F:DNA-binding transcription factor activity, RNA polymerase II-specific"/>
    <property type="evidence" value="ECO:0007669"/>
    <property type="project" value="TreeGrafter"/>
</dbReference>
<dbReference type="FunFam" id="3.30.450.20:FF:000015">
    <property type="entry name" value="Hypoxia-inducible factor 1-alpha isoform 1"/>
    <property type="match status" value="1"/>
</dbReference>
<sequence>MEKKEESVAGKRSSSEQRKLRSRDAARCRRSQETEVFYELAGTLPLPRRVSTHLDKAGIMRVTLSYLRMHHLLRSGEEQEEEEEEEEDPMDAFYPQTLAGFVMVLSEEGDMIYLTENVNKHIGIMQLELLGQSIYDFIHPCDQEELRDLLTPRPGTSKKSRAEPKSERNFFLRMKSTLTSRGRTVNIKAATWKVLHCMGHMRSFGGSSTSPPTGQVMTLLCEPIPHPSSVEFPLDTSTFLTRHSLDLHFTHCEGRVTELVGYKPDDLIGRSAFEFHHALDSDHINKSLHTLLSKGQVSTGLYRFLANSGGFVWAVTQATVLYNGKTAQPEAIVCLNFILSSVEQPDVVFSLEQTHGARPPKAEVRAPEDCGIGVMSDSEAELLPEDSAPDGTAAATLFMKLKEQPEELLQLAPDAGDAVVPLTAAGQTGSVELTFSSPSTLDSQPQDLCSPQLRQLLSPIFNPDSPPPSSSSSSSSSSSPASSPELLMEQDEGQEVAMDTSEVEKFFAVWPEDAQKSGGGLQNMEEVDLDMLAPYISMDDDFQLTFLAAEPPSPLSAAPAASRKRTLELDKELQVQSKRRKAAPTSMEEELLLSHRLLDSLQDAEQADLLVDLEPGGRCQLLTDRDPVLGGVQGLCDTAGKNRVKGHGLNSHLGETLRRHLVGKTWNDDEISLSVSLSLSLCLSLSVSLSVSLSLSLSPSPCSSDEGCICRSPLLPLSSSLSDDLMADQRFPRLQLPESGGRG</sequence>
<keyword evidence="4" id="KW-0805">Transcription regulation</keyword>
<keyword evidence="6" id="KW-0010">Activator</keyword>
<gene>
    <name evidence="13" type="primary">hif1al</name>
</gene>
<dbReference type="InterPro" id="IPR021537">
    <property type="entry name" value="HIF_alpha-like"/>
</dbReference>
<keyword evidence="14" id="KW-1185">Reference proteome</keyword>
<dbReference type="Gene3D" id="3.30.450.20">
    <property type="entry name" value="PAS domain"/>
    <property type="match status" value="2"/>
</dbReference>
<dbReference type="FunFam" id="3.30.450.20:FF:000114">
    <property type="entry name" value="Hypoxia inducible factor 1 subunit alpha, like"/>
    <property type="match status" value="1"/>
</dbReference>
<dbReference type="Pfam" id="PF14598">
    <property type="entry name" value="PAS_11"/>
    <property type="match status" value="1"/>
</dbReference>
<dbReference type="InterPro" id="IPR000014">
    <property type="entry name" value="PAS"/>
</dbReference>
<dbReference type="SMART" id="SM00353">
    <property type="entry name" value="HLH"/>
    <property type="match status" value="1"/>
</dbReference>